<dbReference type="GO" id="GO:0031267">
    <property type="term" value="F:small GTPase binding"/>
    <property type="evidence" value="ECO:0007669"/>
    <property type="project" value="InterPro"/>
</dbReference>
<accession>A0A068TS14</accession>
<dbReference type="GO" id="GO:0005829">
    <property type="term" value="C:cytosol"/>
    <property type="evidence" value="ECO:0007669"/>
    <property type="project" value="TreeGrafter"/>
</dbReference>
<dbReference type="GO" id="GO:0005635">
    <property type="term" value="C:nuclear envelope"/>
    <property type="evidence" value="ECO:0007669"/>
    <property type="project" value="TreeGrafter"/>
</dbReference>
<feature type="transmembrane region" description="Helical" evidence="4">
    <location>
        <begin position="247"/>
        <end position="270"/>
    </location>
</feature>
<dbReference type="Pfam" id="PF03810">
    <property type="entry name" value="IBN_N"/>
    <property type="match status" value="1"/>
</dbReference>
<dbReference type="GO" id="GO:0005049">
    <property type="term" value="F:nuclear export signal receptor activity"/>
    <property type="evidence" value="ECO:0007669"/>
    <property type="project" value="TreeGrafter"/>
</dbReference>
<dbReference type="Gene3D" id="1.25.10.10">
    <property type="entry name" value="Leucine-rich Repeat Variant"/>
    <property type="match status" value="1"/>
</dbReference>
<dbReference type="Proteomes" id="UP000295252">
    <property type="component" value="Chromosome V"/>
</dbReference>
<protein>
    <recommendedName>
        <fullName evidence="5">Importin N-terminal domain-containing protein</fullName>
    </recommendedName>
</protein>
<dbReference type="InParanoid" id="A0A068TS14"/>
<dbReference type="EMBL" id="HG739087">
    <property type="protein sequence ID" value="CDO98714.1"/>
    <property type="molecule type" value="Genomic_DNA"/>
</dbReference>
<evidence type="ECO:0000259" key="5">
    <source>
        <dbReference type="Pfam" id="PF03810"/>
    </source>
</evidence>
<evidence type="ECO:0000313" key="7">
    <source>
        <dbReference type="Proteomes" id="UP000295252"/>
    </source>
</evidence>
<dbReference type="InterPro" id="IPR011989">
    <property type="entry name" value="ARM-like"/>
</dbReference>
<organism evidence="6 7">
    <name type="scientific">Coffea canephora</name>
    <name type="common">Robusta coffee</name>
    <dbReference type="NCBI Taxonomy" id="49390"/>
    <lineage>
        <taxon>Eukaryota</taxon>
        <taxon>Viridiplantae</taxon>
        <taxon>Streptophyta</taxon>
        <taxon>Embryophyta</taxon>
        <taxon>Tracheophyta</taxon>
        <taxon>Spermatophyta</taxon>
        <taxon>Magnoliopsida</taxon>
        <taxon>eudicotyledons</taxon>
        <taxon>Gunneridae</taxon>
        <taxon>Pentapetalae</taxon>
        <taxon>asterids</taxon>
        <taxon>lamiids</taxon>
        <taxon>Gentianales</taxon>
        <taxon>Rubiaceae</taxon>
        <taxon>Ixoroideae</taxon>
        <taxon>Gardenieae complex</taxon>
        <taxon>Bertiereae - Coffeeae clade</taxon>
        <taxon>Coffeeae</taxon>
        <taxon>Coffea</taxon>
    </lineage>
</organism>
<dbReference type="PANTHER" id="PTHR10997:SF29">
    <property type="entry name" value="ARM REPEAT SUPERFAMILY PROTEIN"/>
    <property type="match status" value="1"/>
</dbReference>
<dbReference type="OrthoDB" id="3268246at2759"/>
<keyword evidence="3" id="KW-0539">Nucleus</keyword>
<evidence type="ECO:0000313" key="6">
    <source>
        <dbReference type="EMBL" id="CDO98714.1"/>
    </source>
</evidence>
<dbReference type="InterPro" id="IPR016024">
    <property type="entry name" value="ARM-type_fold"/>
</dbReference>
<gene>
    <name evidence="6" type="ORF">GSCOC_T00025612001</name>
</gene>
<dbReference type="GO" id="GO:0006611">
    <property type="term" value="P:protein export from nucleus"/>
    <property type="evidence" value="ECO:0007669"/>
    <property type="project" value="TreeGrafter"/>
</dbReference>
<dbReference type="PANTHER" id="PTHR10997">
    <property type="entry name" value="IMPORTIN-7, 8, 11"/>
    <property type="match status" value="1"/>
</dbReference>
<dbReference type="STRING" id="49390.A0A068TS14"/>
<feature type="transmembrane region" description="Helical" evidence="4">
    <location>
        <begin position="282"/>
        <end position="302"/>
    </location>
</feature>
<keyword evidence="4" id="KW-0812">Transmembrane</keyword>
<dbReference type="OMA" id="MIFELYY"/>
<evidence type="ECO:0000256" key="4">
    <source>
        <dbReference type="SAM" id="Phobius"/>
    </source>
</evidence>
<feature type="domain" description="Importin N-terminal" evidence="5">
    <location>
        <begin position="24"/>
        <end position="72"/>
    </location>
</feature>
<dbReference type="InterPro" id="IPR001494">
    <property type="entry name" value="Importin-beta_N"/>
</dbReference>
<sequence length="407" mass="45823">METHQIAQLLHQTLGQDASTIHAATDALDALSTSLPDFPFCLVSITTTTTTATGIALAAATYLKNFVQRNCDTNHSPNSIASKEFKDALMRALLGSQALDPSMILVVFFFRPIVAVEFVKNDSWPQLVPELREVIQDSDLVTRNVGSQWKTVHALTVFHSIIRPFQQFKFSTITEMAPTFLIMDLRKQYMIFELYYFLNPKLPKEPVPPQLELIAQEILVPILALFHQLVEKVGFTSSTWDLKSEKILLIVTKSIHFAPIIPLFFSIFSFKRVALNSIYMQFSFSLSSALSFKLIIALNVLLKTVKRSLNIFCVLVTRHRKFSDKLIPDIINSVLKIVKHGAVSSVSAKLLFDTIRIISLASDVISRVLETGRASLGWRLVSPHFTSLLDSAIFPTLVMNEKVRHFK</sequence>
<comment type="subcellular location">
    <subcellularLocation>
        <location evidence="1">Nucleus</location>
    </subcellularLocation>
</comment>
<evidence type="ECO:0000256" key="1">
    <source>
        <dbReference type="ARBA" id="ARBA00004123"/>
    </source>
</evidence>
<name>A0A068TS14_COFCA</name>
<reference evidence="7" key="1">
    <citation type="journal article" date="2014" name="Science">
        <title>The coffee genome provides insight into the convergent evolution of caffeine biosynthesis.</title>
        <authorList>
            <person name="Denoeud F."/>
            <person name="Carretero-Paulet L."/>
            <person name="Dereeper A."/>
            <person name="Droc G."/>
            <person name="Guyot R."/>
            <person name="Pietrella M."/>
            <person name="Zheng C."/>
            <person name="Alberti A."/>
            <person name="Anthony F."/>
            <person name="Aprea G."/>
            <person name="Aury J.M."/>
            <person name="Bento P."/>
            <person name="Bernard M."/>
            <person name="Bocs S."/>
            <person name="Campa C."/>
            <person name="Cenci A."/>
            <person name="Combes M.C."/>
            <person name="Crouzillat D."/>
            <person name="Da Silva C."/>
            <person name="Daddiego L."/>
            <person name="De Bellis F."/>
            <person name="Dussert S."/>
            <person name="Garsmeur O."/>
            <person name="Gayraud T."/>
            <person name="Guignon V."/>
            <person name="Jahn K."/>
            <person name="Jamilloux V."/>
            <person name="Joet T."/>
            <person name="Labadie K."/>
            <person name="Lan T."/>
            <person name="Leclercq J."/>
            <person name="Lepelley M."/>
            <person name="Leroy T."/>
            <person name="Li L.T."/>
            <person name="Librado P."/>
            <person name="Lopez L."/>
            <person name="Munoz A."/>
            <person name="Noel B."/>
            <person name="Pallavicini A."/>
            <person name="Perrotta G."/>
            <person name="Poncet V."/>
            <person name="Pot D."/>
            <person name="Priyono X."/>
            <person name="Rigoreau M."/>
            <person name="Rouard M."/>
            <person name="Rozas J."/>
            <person name="Tranchant-Dubreuil C."/>
            <person name="VanBuren R."/>
            <person name="Zhang Q."/>
            <person name="Andrade A.C."/>
            <person name="Argout X."/>
            <person name="Bertrand B."/>
            <person name="de Kochko A."/>
            <person name="Graziosi G."/>
            <person name="Henry R.J."/>
            <person name="Jayarama X."/>
            <person name="Ming R."/>
            <person name="Nagai C."/>
            <person name="Rounsley S."/>
            <person name="Sankoff D."/>
            <person name="Giuliano G."/>
            <person name="Albert V.A."/>
            <person name="Wincker P."/>
            <person name="Lashermes P."/>
        </authorList>
    </citation>
    <scope>NUCLEOTIDE SEQUENCE [LARGE SCALE GENOMIC DNA]</scope>
    <source>
        <strain evidence="7">cv. DH200-94</strain>
    </source>
</reference>
<evidence type="ECO:0000256" key="3">
    <source>
        <dbReference type="ARBA" id="ARBA00023242"/>
    </source>
</evidence>
<dbReference type="GO" id="GO:0006606">
    <property type="term" value="P:protein import into nucleus"/>
    <property type="evidence" value="ECO:0007669"/>
    <property type="project" value="TreeGrafter"/>
</dbReference>
<keyword evidence="4" id="KW-0472">Membrane</keyword>
<dbReference type="AlphaFoldDB" id="A0A068TS14"/>
<evidence type="ECO:0000256" key="2">
    <source>
        <dbReference type="ARBA" id="ARBA00022448"/>
    </source>
</evidence>
<dbReference type="PhylomeDB" id="A0A068TS14"/>
<keyword evidence="4" id="KW-1133">Transmembrane helix</keyword>
<dbReference type="SUPFAM" id="SSF48371">
    <property type="entry name" value="ARM repeat"/>
    <property type="match status" value="1"/>
</dbReference>
<keyword evidence="2" id="KW-0813">Transport</keyword>
<proteinExistence type="predicted"/>
<keyword evidence="7" id="KW-1185">Reference proteome</keyword>
<dbReference type="Gramene" id="CDO98714">
    <property type="protein sequence ID" value="CDO98714"/>
    <property type="gene ID" value="GSCOC_T00025612001"/>
</dbReference>